<feature type="domain" description="Myb-like" evidence="6">
    <location>
        <begin position="259"/>
        <end position="305"/>
    </location>
</feature>
<protein>
    <submittedName>
        <fullName evidence="8">Myb-related protein A (A-Myb) (Myb-like protein 1)</fullName>
    </submittedName>
</protein>
<dbReference type="SMART" id="SM00717">
    <property type="entry name" value="SANT"/>
    <property type="match status" value="3"/>
</dbReference>
<feature type="region of interest" description="Disordered" evidence="5">
    <location>
        <begin position="1"/>
        <end position="35"/>
    </location>
</feature>
<dbReference type="Proteomes" id="UP001642464">
    <property type="component" value="Unassembled WGS sequence"/>
</dbReference>
<dbReference type="CDD" id="cd00167">
    <property type="entry name" value="SANT"/>
    <property type="match status" value="3"/>
</dbReference>
<dbReference type="PROSITE" id="PS50090">
    <property type="entry name" value="MYB_LIKE"/>
    <property type="match status" value="3"/>
</dbReference>
<dbReference type="Pfam" id="PF00249">
    <property type="entry name" value="Myb_DNA-binding"/>
    <property type="match status" value="1"/>
</dbReference>
<keyword evidence="2" id="KW-0238">DNA-binding</keyword>
<feature type="non-terminal residue" evidence="8">
    <location>
        <position position="1"/>
    </location>
</feature>
<evidence type="ECO:0000256" key="5">
    <source>
        <dbReference type="SAM" id="MobiDB-lite"/>
    </source>
</evidence>
<feature type="domain" description="HTH myb-type" evidence="7">
    <location>
        <begin position="306"/>
        <end position="360"/>
    </location>
</feature>
<accession>A0ABP0ISR3</accession>
<evidence type="ECO:0000259" key="6">
    <source>
        <dbReference type="PROSITE" id="PS50090"/>
    </source>
</evidence>
<evidence type="ECO:0000313" key="9">
    <source>
        <dbReference type="Proteomes" id="UP001642464"/>
    </source>
</evidence>
<evidence type="ECO:0000256" key="3">
    <source>
        <dbReference type="ARBA" id="ARBA00023163"/>
    </source>
</evidence>
<reference evidence="8 9" key="1">
    <citation type="submission" date="2024-02" db="EMBL/GenBank/DDBJ databases">
        <authorList>
            <person name="Chen Y."/>
            <person name="Shah S."/>
            <person name="Dougan E. K."/>
            <person name="Thang M."/>
            <person name="Chan C."/>
        </authorList>
    </citation>
    <scope>NUCLEOTIDE SEQUENCE [LARGE SCALE GENOMIC DNA]</scope>
</reference>
<feature type="domain" description="Myb-like" evidence="6">
    <location>
        <begin position="306"/>
        <end position="356"/>
    </location>
</feature>
<dbReference type="EMBL" id="CAXAMM010004897">
    <property type="protein sequence ID" value="CAK9005287.1"/>
    <property type="molecule type" value="Genomic_DNA"/>
</dbReference>
<name>A0ABP0ISR3_9DINO</name>
<comment type="caution">
    <text evidence="8">The sequence shown here is derived from an EMBL/GenBank/DDBJ whole genome shotgun (WGS) entry which is preliminary data.</text>
</comment>
<feature type="domain" description="HTH myb-type" evidence="7">
    <location>
        <begin position="361"/>
        <end position="394"/>
    </location>
</feature>
<keyword evidence="1" id="KW-0805">Transcription regulation</keyword>
<evidence type="ECO:0000256" key="4">
    <source>
        <dbReference type="ARBA" id="ARBA00023242"/>
    </source>
</evidence>
<keyword evidence="4" id="KW-0539">Nucleus</keyword>
<dbReference type="InterPro" id="IPR001005">
    <property type="entry name" value="SANT/Myb"/>
</dbReference>
<keyword evidence="3" id="KW-0804">Transcription</keyword>
<dbReference type="PANTHER" id="PTHR46621:SF1">
    <property type="entry name" value="SNRNA-ACTIVATING PROTEIN COMPLEX SUBUNIT 4"/>
    <property type="match status" value="1"/>
</dbReference>
<dbReference type="Gene3D" id="1.10.10.60">
    <property type="entry name" value="Homeodomain-like"/>
    <property type="match status" value="3"/>
</dbReference>
<dbReference type="InterPro" id="IPR051575">
    <property type="entry name" value="Myb-like_DNA-bd"/>
</dbReference>
<dbReference type="PROSITE" id="PS51294">
    <property type="entry name" value="HTH_MYB"/>
    <property type="match status" value="3"/>
</dbReference>
<feature type="domain" description="Myb-like" evidence="6">
    <location>
        <begin position="357"/>
        <end position="394"/>
    </location>
</feature>
<organism evidence="8 9">
    <name type="scientific">Durusdinium trenchii</name>
    <dbReference type="NCBI Taxonomy" id="1381693"/>
    <lineage>
        <taxon>Eukaryota</taxon>
        <taxon>Sar</taxon>
        <taxon>Alveolata</taxon>
        <taxon>Dinophyceae</taxon>
        <taxon>Suessiales</taxon>
        <taxon>Symbiodiniaceae</taxon>
        <taxon>Durusdinium</taxon>
    </lineage>
</organism>
<evidence type="ECO:0000256" key="2">
    <source>
        <dbReference type="ARBA" id="ARBA00023125"/>
    </source>
</evidence>
<evidence type="ECO:0000259" key="7">
    <source>
        <dbReference type="PROSITE" id="PS51294"/>
    </source>
</evidence>
<dbReference type="InterPro" id="IPR009057">
    <property type="entry name" value="Homeodomain-like_sf"/>
</dbReference>
<sequence length="414" mass="45891">RAGGRVAADGPCAGLFGGSCSSGDGSSGGGKSAAPLRREIGSFSVFTRLRSATDPGDKITEVVQEPKNGAVVPVLERQRMEGAFESIAVKRELERDEEPEWLREPRKKQRLEQAHGASMAFPVQFSAGPSQSHGQFYMVWRPSETSPAGQFCEADSQASSAGQFCEADAGFAFGPTTPEAPFSSFARTHSMCSVETTAMPQDPDLKISIPVAKQAEDDEENRGHVSDSELSTFLKDVFTHEVFTHPTGPEQANKKIYFRRSWTPSEDAQLVALVKQFGKKRWSALAQHLPGKTGNQCSQRWHKALDPNIIKGKWTKAEDALLTSLVEKYGRRWKLVSNFVAGRTGKQCRDRYISRLNPNLRTGKWSDEEVRIVMEAHKKLGNRWAAIQKLVPHRGWYTIKWKVESLNKAAAAER</sequence>
<evidence type="ECO:0000313" key="8">
    <source>
        <dbReference type="EMBL" id="CAK9005287.1"/>
    </source>
</evidence>
<proteinExistence type="predicted"/>
<keyword evidence="9" id="KW-1185">Reference proteome</keyword>
<evidence type="ECO:0000256" key="1">
    <source>
        <dbReference type="ARBA" id="ARBA00023015"/>
    </source>
</evidence>
<gene>
    <name evidence="8" type="ORF">SCF082_LOCUS8533</name>
</gene>
<dbReference type="InterPro" id="IPR017930">
    <property type="entry name" value="Myb_dom"/>
</dbReference>
<dbReference type="Pfam" id="PF13921">
    <property type="entry name" value="Myb_DNA-bind_6"/>
    <property type="match status" value="1"/>
</dbReference>
<dbReference type="PANTHER" id="PTHR46621">
    <property type="entry name" value="SNRNA-ACTIVATING PROTEIN COMPLEX SUBUNIT 4"/>
    <property type="match status" value="1"/>
</dbReference>
<feature type="domain" description="HTH myb-type" evidence="7">
    <location>
        <begin position="259"/>
        <end position="305"/>
    </location>
</feature>
<dbReference type="SUPFAM" id="SSF46689">
    <property type="entry name" value="Homeodomain-like"/>
    <property type="match status" value="2"/>
</dbReference>